<gene>
    <name evidence="1" type="ORF">H6H03_32360</name>
</gene>
<sequence length="154" mass="16963">MSIPRFLTAINGIAQLWAADGQFLGLLSSDQSDPNSISNFYGNYGSSCGIYSIRNSAGLYGSESGIYSPYNTCCLNPPITFYQGQPVLMVTRNPYVQTNGLPVIDPDFLLGVYAQLSNSPNLFYSDPMEQLNQARRDYMQALNTQSAMIASMFH</sequence>
<evidence type="ECO:0000313" key="2">
    <source>
        <dbReference type="Proteomes" id="UP000637383"/>
    </source>
</evidence>
<protein>
    <submittedName>
        <fullName evidence="1">Uncharacterized protein</fullName>
    </submittedName>
</protein>
<organism evidence="1 2">
    <name type="scientific">Nostoc paludosum FACHB-159</name>
    <dbReference type="NCBI Taxonomy" id="2692908"/>
    <lineage>
        <taxon>Bacteria</taxon>
        <taxon>Bacillati</taxon>
        <taxon>Cyanobacteriota</taxon>
        <taxon>Cyanophyceae</taxon>
        <taxon>Nostocales</taxon>
        <taxon>Nostocaceae</taxon>
        <taxon>Nostoc</taxon>
    </lineage>
</organism>
<proteinExistence type="predicted"/>
<name>A0ABR8KI95_9NOSO</name>
<reference evidence="1 2" key="1">
    <citation type="journal article" date="2020" name="ISME J.">
        <title>Comparative genomics reveals insights into cyanobacterial evolution and habitat adaptation.</title>
        <authorList>
            <person name="Chen M.Y."/>
            <person name="Teng W.K."/>
            <person name="Zhao L."/>
            <person name="Hu C.X."/>
            <person name="Zhou Y.K."/>
            <person name="Han B.P."/>
            <person name="Song L.R."/>
            <person name="Shu W.S."/>
        </authorList>
    </citation>
    <scope>NUCLEOTIDE SEQUENCE [LARGE SCALE GENOMIC DNA]</scope>
    <source>
        <strain evidence="1 2">FACHB-159</strain>
    </source>
</reference>
<comment type="caution">
    <text evidence="1">The sequence shown here is derived from an EMBL/GenBank/DDBJ whole genome shotgun (WGS) entry which is preliminary data.</text>
</comment>
<dbReference type="Proteomes" id="UP000637383">
    <property type="component" value="Unassembled WGS sequence"/>
</dbReference>
<dbReference type="RefSeq" id="WP_190959055.1">
    <property type="nucleotide sequence ID" value="NZ_JACJTU010000052.1"/>
</dbReference>
<dbReference type="EMBL" id="JACJTU010000052">
    <property type="protein sequence ID" value="MBD2738521.1"/>
    <property type="molecule type" value="Genomic_DNA"/>
</dbReference>
<accession>A0ABR8KI95</accession>
<evidence type="ECO:0000313" key="1">
    <source>
        <dbReference type="EMBL" id="MBD2738521.1"/>
    </source>
</evidence>
<keyword evidence="2" id="KW-1185">Reference proteome</keyword>